<dbReference type="GO" id="GO:0005886">
    <property type="term" value="C:plasma membrane"/>
    <property type="evidence" value="ECO:0007669"/>
    <property type="project" value="TreeGrafter"/>
</dbReference>
<dbReference type="Pfam" id="PF07714">
    <property type="entry name" value="PK_Tyr_Ser-Thr"/>
    <property type="match status" value="1"/>
</dbReference>
<dbReference type="GO" id="GO:0005524">
    <property type="term" value="F:ATP binding"/>
    <property type="evidence" value="ECO:0007669"/>
    <property type="project" value="InterPro"/>
</dbReference>
<gene>
    <name evidence="2" type="ORF">LSH36_202g07038</name>
</gene>
<dbReference type="GO" id="GO:0007169">
    <property type="term" value="P:cell surface receptor protein tyrosine kinase signaling pathway"/>
    <property type="evidence" value="ECO:0007669"/>
    <property type="project" value="TreeGrafter"/>
</dbReference>
<sequence>MITVSDMQTVQNFLKEAYFVINVNHKNLIPLLELTIHSGRPCMIFPFYKNGNVSAYLKKNQNTSQAKLIDFAVDIAEGLKYIHNNNYIYCELMAGNCFLEDHYEANQLLTSSWKWFALELLKNETVFTTETDVWAFGIVLYEVFSKGKEPYDDISTPHYLLQTLEDGNPLTQPPDCPDCIYDVMKKCWNKDPALRPSISSIFGYLKTAQSQTEVKKRITSSSNAYVG</sequence>
<dbReference type="GO" id="GO:0043235">
    <property type="term" value="C:receptor complex"/>
    <property type="evidence" value="ECO:0007669"/>
    <property type="project" value="TreeGrafter"/>
</dbReference>
<dbReference type="GO" id="GO:0004714">
    <property type="term" value="F:transmembrane receptor protein tyrosine kinase activity"/>
    <property type="evidence" value="ECO:0007669"/>
    <property type="project" value="TreeGrafter"/>
</dbReference>
<evidence type="ECO:0000313" key="2">
    <source>
        <dbReference type="EMBL" id="KAK2156921.1"/>
    </source>
</evidence>
<name>A0AAD9JQ86_9ANNE</name>
<proteinExistence type="predicted"/>
<dbReference type="InterPro" id="IPR001245">
    <property type="entry name" value="Ser-Thr/Tyr_kinase_cat_dom"/>
</dbReference>
<protein>
    <recommendedName>
        <fullName evidence="1">Protein kinase domain-containing protein</fullName>
    </recommendedName>
</protein>
<dbReference type="InterPro" id="IPR050122">
    <property type="entry name" value="RTK"/>
</dbReference>
<dbReference type="PROSITE" id="PS50011">
    <property type="entry name" value="PROTEIN_KINASE_DOM"/>
    <property type="match status" value="1"/>
</dbReference>
<organism evidence="2 3">
    <name type="scientific">Paralvinella palmiformis</name>
    <dbReference type="NCBI Taxonomy" id="53620"/>
    <lineage>
        <taxon>Eukaryota</taxon>
        <taxon>Metazoa</taxon>
        <taxon>Spiralia</taxon>
        <taxon>Lophotrochozoa</taxon>
        <taxon>Annelida</taxon>
        <taxon>Polychaeta</taxon>
        <taxon>Sedentaria</taxon>
        <taxon>Canalipalpata</taxon>
        <taxon>Terebellida</taxon>
        <taxon>Terebelliformia</taxon>
        <taxon>Alvinellidae</taxon>
        <taxon>Paralvinella</taxon>
    </lineage>
</organism>
<evidence type="ECO:0000259" key="1">
    <source>
        <dbReference type="PROSITE" id="PS50011"/>
    </source>
</evidence>
<dbReference type="PIRSF" id="PIRSF000654">
    <property type="entry name" value="Integrin-linked_kinase"/>
    <property type="match status" value="1"/>
</dbReference>
<dbReference type="InterPro" id="IPR011009">
    <property type="entry name" value="Kinase-like_dom_sf"/>
</dbReference>
<accession>A0AAD9JQ86</accession>
<comment type="caution">
    <text evidence="2">The sequence shown here is derived from an EMBL/GenBank/DDBJ whole genome shotgun (WGS) entry which is preliminary data.</text>
</comment>
<dbReference type="EMBL" id="JAODUP010000202">
    <property type="protein sequence ID" value="KAK2156921.1"/>
    <property type="molecule type" value="Genomic_DNA"/>
</dbReference>
<evidence type="ECO:0000313" key="3">
    <source>
        <dbReference type="Proteomes" id="UP001208570"/>
    </source>
</evidence>
<dbReference type="PANTHER" id="PTHR24416:SF611">
    <property type="entry name" value="TYROSINE-PROTEIN KINASE TRANSMEMBRANE RECEPTOR ROR"/>
    <property type="match status" value="1"/>
</dbReference>
<dbReference type="AlphaFoldDB" id="A0AAD9JQ86"/>
<feature type="domain" description="Protein kinase" evidence="1">
    <location>
        <begin position="1"/>
        <end position="205"/>
    </location>
</feature>
<dbReference type="InterPro" id="IPR000719">
    <property type="entry name" value="Prot_kinase_dom"/>
</dbReference>
<dbReference type="PANTHER" id="PTHR24416">
    <property type="entry name" value="TYROSINE-PROTEIN KINASE RECEPTOR"/>
    <property type="match status" value="1"/>
</dbReference>
<dbReference type="Proteomes" id="UP001208570">
    <property type="component" value="Unassembled WGS sequence"/>
</dbReference>
<dbReference type="SUPFAM" id="SSF56112">
    <property type="entry name" value="Protein kinase-like (PK-like)"/>
    <property type="match status" value="1"/>
</dbReference>
<reference evidence="2" key="1">
    <citation type="journal article" date="2023" name="Mol. Biol. Evol.">
        <title>Third-Generation Sequencing Reveals the Adaptive Role of the Epigenome in Three Deep-Sea Polychaetes.</title>
        <authorList>
            <person name="Perez M."/>
            <person name="Aroh O."/>
            <person name="Sun Y."/>
            <person name="Lan Y."/>
            <person name="Juniper S.K."/>
            <person name="Young C.R."/>
            <person name="Angers B."/>
            <person name="Qian P.Y."/>
        </authorList>
    </citation>
    <scope>NUCLEOTIDE SEQUENCE</scope>
    <source>
        <strain evidence="2">P08H-3</strain>
    </source>
</reference>
<keyword evidence="3" id="KW-1185">Reference proteome</keyword>
<dbReference type="Gene3D" id="1.10.510.10">
    <property type="entry name" value="Transferase(Phosphotransferase) domain 1"/>
    <property type="match status" value="1"/>
</dbReference>